<accession>A0ABR2UZV2</accession>
<name>A0ABR2UZV2_9PEZI</name>
<evidence type="ECO:0000256" key="3">
    <source>
        <dbReference type="PROSITE-ProRule" id="PRU00023"/>
    </source>
</evidence>
<dbReference type="PROSITE" id="PS50088">
    <property type="entry name" value="ANK_REPEAT"/>
    <property type="match status" value="1"/>
</dbReference>
<sequence length="503" mass="56522">MHILQVPADVFHIILYYSILARDVPRALRLKLVCKAFDHAFQPALFESRALDNFTIETERLMDWPIRRYHGRVGVHEFWHSYLVYRARKASDPADGRFVELRQIANQFCTETGADWDRTLDTLCWLALEFALDPYRHYTGFWKRHKNTNESLNEQPELDLSLLGAAAYSNCLALAKRLLLKGHCPASDSCLFPSALQLAAWAGNRDMLGLLQEHLPEYEHMRSDKHYGHFWRGKAGPGSITGGAMRGDLEILRLALYPPSSARKDFWEDKARNSARTMTILYAQTTNIEVFDHICSLLANPLEKIVSDLSVHAEYGNLNMVKALLDRGAEAQGTNTENPLLLAARAGHEDVVDLLLERGADPNFSTYVHRGRPLWGAVTGGSLSILRKLLDHGVDIHGVVGTKALWRAVDLEHTAMVQLLLANGVGKGYELALPKVLGEAQKHGLDSMVDILGEAIEKANVPLRSPTPDCQNRDSSLLRSQPPPGSVYREVTYLCRWNVYDIL</sequence>
<feature type="region of interest" description="Disordered" evidence="4">
    <location>
        <begin position="463"/>
        <end position="483"/>
    </location>
</feature>
<dbReference type="EMBL" id="JARVKF010000279">
    <property type="protein sequence ID" value="KAK9419879.1"/>
    <property type="molecule type" value="Genomic_DNA"/>
</dbReference>
<protein>
    <recommendedName>
        <fullName evidence="7">Ankyrin</fullName>
    </recommendedName>
</protein>
<dbReference type="Pfam" id="PF12796">
    <property type="entry name" value="Ank_2"/>
    <property type="match status" value="1"/>
</dbReference>
<dbReference type="PROSITE" id="PS50297">
    <property type="entry name" value="ANK_REP_REGION"/>
    <property type="match status" value="1"/>
</dbReference>
<keyword evidence="1" id="KW-0677">Repeat</keyword>
<organism evidence="5 6">
    <name type="scientific">Seiridium unicorne</name>
    <dbReference type="NCBI Taxonomy" id="138068"/>
    <lineage>
        <taxon>Eukaryota</taxon>
        <taxon>Fungi</taxon>
        <taxon>Dikarya</taxon>
        <taxon>Ascomycota</taxon>
        <taxon>Pezizomycotina</taxon>
        <taxon>Sordariomycetes</taxon>
        <taxon>Xylariomycetidae</taxon>
        <taxon>Amphisphaeriales</taxon>
        <taxon>Sporocadaceae</taxon>
        <taxon>Seiridium</taxon>
    </lineage>
</organism>
<dbReference type="SUPFAM" id="SSF48403">
    <property type="entry name" value="Ankyrin repeat"/>
    <property type="match status" value="1"/>
</dbReference>
<dbReference type="PANTHER" id="PTHR24198">
    <property type="entry name" value="ANKYRIN REPEAT AND PROTEIN KINASE DOMAIN-CONTAINING PROTEIN"/>
    <property type="match status" value="1"/>
</dbReference>
<keyword evidence="2 3" id="KW-0040">ANK repeat</keyword>
<evidence type="ECO:0000256" key="1">
    <source>
        <dbReference type="ARBA" id="ARBA00022737"/>
    </source>
</evidence>
<dbReference type="Proteomes" id="UP001408356">
    <property type="component" value="Unassembled WGS sequence"/>
</dbReference>
<reference evidence="5 6" key="1">
    <citation type="journal article" date="2024" name="J. Plant Pathol.">
        <title>Sequence and assembly of the genome of Seiridium unicorne, isolate CBS 538.82, causal agent of cypress canker disease.</title>
        <authorList>
            <person name="Scali E."/>
            <person name="Rocca G.D."/>
            <person name="Danti R."/>
            <person name="Garbelotto M."/>
            <person name="Barberini S."/>
            <person name="Baroncelli R."/>
            <person name="Emiliani G."/>
        </authorList>
    </citation>
    <scope>NUCLEOTIDE SEQUENCE [LARGE SCALE GENOMIC DNA]</scope>
    <source>
        <strain evidence="5 6">BM-138-508</strain>
    </source>
</reference>
<dbReference type="SMART" id="SM00248">
    <property type="entry name" value="ANK"/>
    <property type="match status" value="5"/>
</dbReference>
<keyword evidence="6" id="KW-1185">Reference proteome</keyword>
<evidence type="ECO:0000313" key="5">
    <source>
        <dbReference type="EMBL" id="KAK9419879.1"/>
    </source>
</evidence>
<evidence type="ECO:0000313" key="6">
    <source>
        <dbReference type="Proteomes" id="UP001408356"/>
    </source>
</evidence>
<comment type="caution">
    <text evidence="5">The sequence shown here is derived from an EMBL/GenBank/DDBJ whole genome shotgun (WGS) entry which is preliminary data.</text>
</comment>
<dbReference type="PANTHER" id="PTHR24198:SF165">
    <property type="entry name" value="ANKYRIN REPEAT-CONTAINING PROTEIN-RELATED"/>
    <property type="match status" value="1"/>
</dbReference>
<evidence type="ECO:0000256" key="2">
    <source>
        <dbReference type="ARBA" id="ARBA00023043"/>
    </source>
</evidence>
<evidence type="ECO:0008006" key="7">
    <source>
        <dbReference type="Google" id="ProtNLM"/>
    </source>
</evidence>
<proteinExistence type="predicted"/>
<feature type="repeat" description="ANK" evidence="3">
    <location>
        <begin position="335"/>
        <end position="367"/>
    </location>
</feature>
<dbReference type="InterPro" id="IPR002110">
    <property type="entry name" value="Ankyrin_rpt"/>
</dbReference>
<gene>
    <name evidence="5" type="ORF">SUNI508_06885</name>
</gene>
<dbReference type="InterPro" id="IPR036770">
    <property type="entry name" value="Ankyrin_rpt-contain_sf"/>
</dbReference>
<dbReference type="Gene3D" id="1.25.40.20">
    <property type="entry name" value="Ankyrin repeat-containing domain"/>
    <property type="match status" value="1"/>
</dbReference>
<evidence type="ECO:0000256" key="4">
    <source>
        <dbReference type="SAM" id="MobiDB-lite"/>
    </source>
</evidence>
<feature type="compositionally biased region" description="Polar residues" evidence="4">
    <location>
        <begin position="468"/>
        <end position="479"/>
    </location>
</feature>